<dbReference type="CDD" id="cd02809">
    <property type="entry name" value="alpha_hydroxyacid_oxid_FMN"/>
    <property type="match status" value="1"/>
</dbReference>
<feature type="binding site" evidence="7">
    <location>
        <begin position="330"/>
        <end position="331"/>
    </location>
    <ligand>
        <name>FMN</name>
        <dbReference type="ChEBI" id="CHEBI:58210"/>
    </ligand>
</feature>
<keyword evidence="10" id="KW-1185">Reference proteome</keyword>
<evidence type="ECO:0000259" key="8">
    <source>
        <dbReference type="PROSITE" id="PS51349"/>
    </source>
</evidence>
<name>N6YS85_THAL4</name>
<feature type="binding site" evidence="7">
    <location>
        <position position="157"/>
    </location>
    <ligand>
        <name>FMN</name>
        <dbReference type="ChEBI" id="CHEBI:58210"/>
    </ligand>
</feature>
<dbReference type="PIRSF" id="PIRSF000138">
    <property type="entry name" value="Al-hdrx_acd_dh"/>
    <property type="match status" value="1"/>
</dbReference>
<dbReference type="STRING" id="1123367.GCA_000621305_01143"/>
<dbReference type="GO" id="GO:0010181">
    <property type="term" value="F:FMN binding"/>
    <property type="evidence" value="ECO:0007669"/>
    <property type="project" value="InterPro"/>
</dbReference>
<evidence type="ECO:0000256" key="2">
    <source>
        <dbReference type="ARBA" id="ARBA00022630"/>
    </source>
</evidence>
<dbReference type="PANTHER" id="PTHR10578">
    <property type="entry name" value="S -2-HYDROXY-ACID OXIDASE-RELATED"/>
    <property type="match status" value="1"/>
</dbReference>
<dbReference type="PROSITE" id="PS51349">
    <property type="entry name" value="FMN_HYDROXY_ACID_DH_2"/>
    <property type="match status" value="1"/>
</dbReference>
<dbReference type="PANTHER" id="PTHR10578:SF107">
    <property type="entry name" value="2-HYDROXYACID OXIDASE 1"/>
    <property type="match status" value="1"/>
</dbReference>
<feature type="binding site" evidence="7">
    <location>
        <position position="280"/>
    </location>
    <ligand>
        <name>glyoxylate</name>
        <dbReference type="ChEBI" id="CHEBI:36655"/>
    </ligand>
</feature>
<feature type="binding site" evidence="7">
    <location>
        <position position="159"/>
    </location>
    <ligand>
        <name>glyoxylate</name>
        <dbReference type="ChEBI" id="CHEBI:36655"/>
    </ligand>
</feature>
<dbReference type="InterPro" id="IPR000262">
    <property type="entry name" value="FMN-dep_DH"/>
</dbReference>
<dbReference type="AlphaFoldDB" id="N6YS85"/>
<evidence type="ECO:0000256" key="4">
    <source>
        <dbReference type="ARBA" id="ARBA00023002"/>
    </source>
</evidence>
<dbReference type="GO" id="GO:0016491">
    <property type="term" value="F:oxidoreductase activity"/>
    <property type="evidence" value="ECO:0007669"/>
    <property type="project" value="UniProtKB-KW"/>
</dbReference>
<evidence type="ECO:0000313" key="10">
    <source>
        <dbReference type="Proteomes" id="UP000013232"/>
    </source>
</evidence>
<dbReference type="OrthoDB" id="9770452at2"/>
<comment type="caution">
    <text evidence="9">The sequence shown here is derived from an EMBL/GenBank/DDBJ whole genome shotgun (WGS) entry which is preliminary data.</text>
</comment>
<evidence type="ECO:0000313" key="9">
    <source>
        <dbReference type="EMBL" id="ENO85232.1"/>
    </source>
</evidence>
<feature type="active site" description="Proton acceptor" evidence="6">
    <location>
        <position position="277"/>
    </location>
</feature>
<dbReference type="InterPro" id="IPR012133">
    <property type="entry name" value="Alpha-hydoxy_acid_DH_FMN"/>
</dbReference>
<feature type="domain" description="FMN hydroxy acid dehydrogenase" evidence="8">
    <location>
        <begin position="19"/>
        <end position="381"/>
    </location>
</feature>
<organism evidence="9 10">
    <name type="scientific">Thauera linaloolentis (strain DSM 12138 / JCM 21573 / CCUG 41526 / CIP 105981 / IAM 15112 / NBRC 102519 / 47Lol)</name>
    <dbReference type="NCBI Taxonomy" id="1123367"/>
    <lineage>
        <taxon>Bacteria</taxon>
        <taxon>Pseudomonadati</taxon>
        <taxon>Pseudomonadota</taxon>
        <taxon>Betaproteobacteria</taxon>
        <taxon>Rhodocyclales</taxon>
        <taxon>Zoogloeaceae</taxon>
        <taxon>Thauera</taxon>
    </lineage>
</organism>
<feature type="binding site" evidence="7">
    <location>
        <position position="253"/>
    </location>
    <ligand>
        <name>FMN</name>
        <dbReference type="ChEBI" id="CHEBI:58210"/>
    </ligand>
</feature>
<dbReference type="InterPro" id="IPR037396">
    <property type="entry name" value="FMN_HAD"/>
</dbReference>
<protein>
    <submittedName>
        <fullName evidence="9">FMN-dependent alpha-hydroxy acid dehydrogenase</fullName>
    </submittedName>
</protein>
<feature type="binding site" evidence="7">
    <location>
        <position position="277"/>
    </location>
    <ligand>
        <name>glyoxylate</name>
        <dbReference type="ChEBI" id="CHEBI:36655"/>
    </ligand>
</feature>
<feature type="binding site" evidence="7">
    <location>
        <position position="275"/>
    </location>
    <ligand>
        <name>FMN</name>
        <dbReference type="ChEBI" id="CHEBI:58210"/>
    </ligand>
</feature>
<dbReference type="InterPro" id="IPR013785">
    <property type="entry name" value="Aldolase_TIM"/>
</dbReference>
<gene>
    <name evidence="9" type="ORF">C666_15810</name>
</gene>
<dbReference type="SUPFAM" id="SSF51395">
    <property type="entry name" value="FMN-linked oxidoreductases"/>
    <property type="match status" value="1"/>
</dbReference>
<dbReference type="Gene3D" id="3.20.20.70">
    <property type="entry name" value="Aldolase class I"/>
    <property type="match status" value="1"/>
</dbReference>
<feature type="binding site" evidence="7">
    <location>
        <begin position="307"/>
        <end position="311"/>
    </location>
    <ligand>
        <name>FMN</name>
        <dbReference type="ChEBI" id="CHEBI:58210"/>
    </ligand>
</feature>
<reference evidence="9 10" key="1">
    <citation type="submission" date="2012-09" db="EMBL/GenBank/DDBJ databases">
        <title>Draft Genome Sequences of 6 Strains from Genus Thauera.</title>
        <authorList>
            <person name="Liu B."/>
            <person name="Shapleigh J.P."/>
            <person name="Frostegard A.H."/>
        </authorList>
    </citation>
    <scope>NUCLEOTIDE SEQUENCE [LARGE SCALE GENOMIC DNA]</scope>
    <source>
        <strain evidence="10">47Lol / DSM 12138</strain>
    </source>
</reference>
<evidence type="ECO:0000256" key="3">
    <source>
        <dbReference type="ARBA" id="ARBA00022643"/>
    </source>
</evidence>
<keyword evidence="2 7" id="KW-0285">Flavoprotein</keyword>
<feature type="binding site" evidence="7">
    <location>
        <position position="185"/>
    </location>
    <ligand>
        <name>FMN</name>
        <dbReference type="ChEBI" id="CHEBI:58210"/>
    </ligand>
</feature>
<dbReference type="Pfam" id="PF01070">
    <property type="entry name" value="FMN_dh"/>
    <property type="match status" value="1"/>
</dbReference>
<keyword evidence="4" id="KW-0560">Oxidoreductase</keyword>
<evidence type="ECO:0000256" key="5">
    <source>
        <dbReference type="ARBA" id="ARBA00024042"/>
    </source>
</evidence>
<dbReference type="eggNOG" id="COG1304">
    <property type="taxonomic scope" value="Bacteria"/>
</dbReference>
<feature type="binding site" evidence="7">
    <location>
        <begin position="98"/>
        <end position="100"/>
    </location>
    <ligand>
        <name>FMN</name>
        <dbReference type="ChEBI" id="CHEBI:58210"/>
    </ligand>
</feature>
<evidence type="ECO:0000256" key="1">
    <source>
        <dbReference type="ARBA" id="ARBA00001917"/>
    </source>
</evidence>
<keyword evidence="3 7" id="KW-0288">FMN</keyword>
<evidence type="ECO:0000256" key="7">
    <source>
        <dbReference type="PIRSR" id="PIRSR000138-2"/>
    </source>
</evidence>
<evidence type="ECO:0000256" key="6">
    <source>
        <dbReference type="PIRSR" id="PIRSR000138-1"/>
    </source>
</evidence>
<sequence>MTQPILNALGQPPRPAHVRIPGDIATCADYERHAVHHVEAGAWRHIQGGCDQGATLAHNRAAFDRLQLLPRPFADLRGGHTRLRMLGQAFEHPLLAAPVAYQCLVHPEGELASVRAAMALQAGYVASTLSSYTLEEIAVAAREAARELVRGAPLWFQLYSQPAREHTLALVRRAEAAGYQAIVWTVDAAVKRAGMALPPGVLAANLRGYPVRRHTSQAGQGAIILGTPLADAAPSLAELDWLRAGTSLPLIVKGLLDPVQAAEAVARGADAIVVSNHGGRVMDGVPSPLDVLPAVRAAVPEAPILLDSGIRWGTDVAKALALGADAVLIGRPLLHALAVGGMAGAAHLLHLLRAELELVLAQLGCPNLGQLAPTSVWRVQKD</sequence>
<feature type="binding site" evidence="7">
    <location>
        <position position="127"/>
    </location>
    <ligand>
        <name>FMN</name>
        <dbReference type="ChEBI" id="CHEBI:58210"/>
    </ligand>
</feature>
<dbReference type="RefSeq" id="WP_004343080.1">
    <property type="nucleotide sequence ID" value="NZ_AMXE01000081.1"/>
</dbReference>
<accession>N6YS85</accession>
<dbReference type="EMBL" id="AMXE01000081">
    <property type="protein sequence ID" value="ENO85232.1"/>
    <property type="molecule type" value="Genomic_DNA"/>
</dbReference>
<dbReference type="Proteomes" id="UP000013232">
    <property type="component" value="Unassembled WGS sequence"/>
</dbReference>
<comment type="similarity">
    <text evidence="5">Belongs to the FMN-dependent alpha-hydroxy acid dehydrogenase family.</text>
</comment>
<comment type="cofactor">
    <cofactor evidence="1">
        <name>FMN</name>
        <dbReference type="ChEBI" id="CHEBI:58210"/>
    </cofactor>
</comment>
<proteinExistence type="inferred from homology"/>